<comment type="caution">
    <text evidence="1">The sequence shown here is derived from an EMBL/GenBank/DDBJ whole genome shotgun (WGS) entry which is preliminary data.</text>
</comment>
<evidence type="ECO:0000313" key="1">
    <source>
        <dbReference type="EMBL" id="GGB93156.1"/>
    </source>
</evidence>
<evidence type="ECO:0000313" key="2">
    <source>
        <dbReference type="Proteomes" id="UP000629025"/>
    </source>
</evidence>
<dbReference type="EMBL" id="BMIJ01000003">
    <property type="protein sequence ID" value="GGB93156.1"/>
    <property type="molecule type" value="Genomic_DNA"/>
</dbReference>
<dbReference type="RefSeq" id="WP_188747623.1">
    <property type="nucleotide sequence ID" value="NZ_BMIJ01000003.1"/>
</dbReference>
<evidence type="ECO:0008006" key="3">
    <source>
        <dbReference type="Google" id="ProtNLM"/>
    </source>
</evidence>
<protein>
    <recommendedName>
        <fullName evidence="3">Immunity protein 8 of polymorphic toxin system</fullName>
    </recommendedName>
</protein>
<dbReference type="Proteomes" id="UP000629025">
    <property type="component" value="Unassembled WGS sequence"/>
</dbReference>
<reference evidence="2" key="1">
    <citation type="journal article" date="2019" name="Int. J. Syst. Evol. Microbiol.">
        <title>The Global Catalogue of Microorganisms (GCM) 10K type strain sequencing project: providing services to taxonomists for standard genome sequencing and annotation.</title>
        <authorList>
            <consortium name="The Broad Institute Genomics Platform"/>
            <consortium name="The Broad Institute Genome Sequencing Center for Infectious Disease"/>
            <person name="Wu L."/>
            <person name="Ma J."/>
        </authorList>
    </citation>
    <scope>NUCLEOTIDE SEQUENCE [LARGE SCALE GENOMIC DNA]</scope>
    <source>
        <strain evidence="2">CGMCC 1.15341</strain>
    </source>
</reference>
<proteinExistence type="predicted"/>
<gene>
    <name evidence="1" type="ORF">GCM10011352_19020</name>
</gene>
<keyword evidence="2" id="KW-1185">Reference proteome</keyword>
<accession>A0ABQ1KDE4</accession>
<name>A0ABQ1KDE4_9GAMM</name>
<sequence length="140" mass="15729">MALYIGAYLPDRQLDESPFHKALVRVAAGLAQQRTDPLQTRAPNLDLHFLMPGREEAPPFDGMRFHSFDSRSNTLRIESSVPSRMIGSSHAEAFVIAAMQDAVDNAREFFDSRSTEFSSDEYFALIDRIGGIQPINRILN</sequence>
<organism evidence="1 2">
    <name type="scientific">Marinobacterium zhoushanense</name>
    <dbReference type="NCBI Taxonomy" id="1679163"/>
    <lineage>
        <taxon>Bacteria</taxon>
        <taxon>Pseudomonadati</taxon>
        <taxon>Pseudomonadota</taxon>
        <taxon>Gammaproteobacteria</taxon>
        <taxon>Oceanospirillales</taxon>
        <taxon>Oceanospirillaceae</taxon>
        <taxon>Marinobacterium</taxon>
    </lineage>
</organism>